<dbReference type="RefSeq" id="WP_366923952.1">
    <property type="nucleotide sequence ID" value="NZ_CP121694.1"/>
</dbReference>
<evidence type="ECO:0000313" key="9">
    <source>
        <dbReference type="EMBL" id="WRO21095.1"/>
    </source>
</evidence>
<evidence type="ECO:0000256" key="1">
    <source>
        <dbReference type="ARBA" id="ARBA00004651"/>
    </source>
</evidence>
<dbReference type="Pfam" id="PF04239">
    <property type="entry name" value="DUF421"/>
    <property type="match status" value="1"/>
</dbReference>
<keyword evidence="10" id="KW-1185">Reference proteome</keyword>
<evidence type="ECO:0000256" key="2">
    <source>
        <dbReference type="ARBA" id="ARBA00006448"/>
    </source>
</evidence>
<dbReference type="GO" id="GO:0005886">
    <property type="term" value="C:plasma membrane"/>
    <property type="evidence" value="ECO:0007669"/>
    <property type="project" value="UniProtKB-SubCell"/>
</dbReference>
<feature type="transmembrane region" description="Helical" evidence="7">
    <location>
        <begin position="59"/>
        <end position="78"/>
    </location>
</feature>
<dbReference type="Gene3D" id="3.30.240.20">
    <property type="entry name" value="bsu07140 like domains"/>
    <property type="match status" value="2"/>
</dbReference>
<dbReference type="PANTHER" id="PTHR34582">
    <property type="entry name" value="UPF0702 TRANSMEMBRANE PROTEIN YCAP"/>
    <property type="match status" value="1"/>
</dbReference>
<evidence type="ECO:0000313" key="10">
    <source>
        <dbReference type="Proteomes" id="UP001329915"/>
    </source>
</evidence>
<keyword evidence="4 7" id="KW-0812">Transmembrane</keyword>
<accession>A0AAU0ULL3</accession>
<keyword evidence="3" id="KW-1003">Cell membrane</keyword>
<evidence type="ECO:0000256" key="3">
    <source>
        <dbReference type="ARBA" id="ARBA00022475"/>
    </source>
</evidence>
<organism evidence="9 10">
    <name type="scientific">Metallumcola ferriviriculae</name>
    <dbReference type="NCBI Taxonomy" id="3039180"/>
    <lineage>
        <taxon>Bacteria</taxon>
        <taxon>Bacillati</taxon>
        <taxon>Bacillota</taxon>
        <taxon>Clostridia</taxon>
        <taxon>Neomoorellales</taxon>
        <taxon>Desulfitibacteraceae</taxon>
        <taxon>Metallumcola</taxon>
    </lineage>
</organism>
<feature type="transmembrane region" description="Helical" evidence="7">
    <location>
        <begin position="6"/>
        <end position="23"/>
    </location>
</feature>
<dbReference type="PANTHER" id="PTHR34582:SF6">
    <property type="entry name" value="UPF0702 TRANSMEMBRANE PROTEIN YCAP"/>
    <property type="match status" value="1"/>
</dbReference>
<keyword evidence="5 7" id="KW-1133">Transmembrane helix</keyword>
<dbReference type="InterPro" id="IPR023090">
    <property type="entry name" value="UPF0702_alpha/beta_dom_sf"/>
</dbReference>
<name>A0AAU0ULL3_9FIRM</name>
<comment type="subcellular location">
    <subcellularLocation>
        <location evidence="1">Cell membrane</location>
        <topology evidence="1">Multi-pass membrane protein</topology>
    </subcellularLocation>
</comment>
<keyword evidence="6 7" id="KW-0472">Membrane</keyword>
<evidence type="ECO:0000259" key="8">
    <source>
        <dbReference type="Pfam" id="PF04239"/>
    </source>
</evidence>
<feature type="domain" description="YetF C-terminal" evidence="8">
    <location>
        <begin position="79"/>
        <end position="211"/>
    </location>
</feature>
<comment type="similarity">
    <text evidence="2">Belongs to the UPF0702 family.</text>
</comment>
<proteinExistence type="inferred from homology"/>
<sequence length="236" mass="26779">MLIVFFRAVILFAVVVLVMRLMGKRQFSQLHPYELVISLMIAELASVPMEDKEIPLLNGLVPIFTLFALQVILSYLTLKSQTARAIICGTPSILIENGKIVDKELRHQRYNVNDLLEQLRAKNMPNIADVEYAILETTGELTVIPRAQKRPINPDDMEVPTEYEGLPLDLVMDGQINQSNLHKAHLSKEWLHNLLEENNFPKLKEVLLVNLDTTGQIYIQPKNGPPIIIDNEGDIH</sequence>
<dbReference type="EMBL" id="CP121694">
    <property type="protein sequence ID" value="WRO21095.1"/>
    <property type="molecule type" value="Genomic_DNA"/>
</dbReference>
<evidence type="ECO:0000256" key="4">
    <source>
        <dbReference type="ARBA" id="ARBA00022692"/>
    </source>
</evidence>
<evidence type="ECO:0000256" key="6">
    <source>
        <dbReference type="ARBA" id="ARBA00023136"/>
    </source>
</evidence>
<reference evidence="9 10" key="1">
    <citation type="submission" date="2023-04" db="EMBL/GenBank/DDBJ databases">
        <authorList>
            <person name="Hsu D."/>
        </authorList>
    </citation>
    <scope>NUCLEOTIDE SEQUENCE [LARGE SCALE GENOMIC DNA]</scope>
    <source>
        <strain evidence="9 10">MK1</strain>
    </source>
</reference>
<dbReference type="InterPro" id="IPR007353">
    <property type="entry name" value="DUF421"/>
</dbReference>
<dbReference type="KEGG" id="dbc:MFMK1_000889"/>
<evidence type="ECO:0000256" key="7">
    <source>
        <dbReference type="SAM" id="Phobius"/>
    </source>
</evidence>
<dbReference type="Proteomes" id="UP001329915">
    <property type="component" value="Chromosome"/>
</dbReference>
<protein>
    <submittedName>
        <fullName evidence="9">DUF421 domain-containing protein</fullName>
    </submittedName>
</protein>
<dbReference type="AlphaFoldDB" id="A0AAU0ULL3"/>
<gene>
    <name evidence="9" type="ORF">MFMK1_000889</name>
</gene>
<evidence type="ECO:0000256" key="5">
    <source>
        <dbReference type="ARBA" id="ARBA00022989"/>
    </source>
</evidence>